<dbReference type="PATRIC" id="fig|189381.12.peg.3411"/>
<dbReference type="Proteomes" id="UP000037405">
    <property type="component" value="Unassembled WGS sequence"/>
</dbReference>
<protein>
    <recommendedName>
        <fullName evidence="1">Peptidase M24 domain-containing protein</fullName>
    </recommendedName>
</protein>
<dbReference type="PANTHER" id="PTHR46112">
    <property type="entry name" value="AMINOPEPTIDASE"/>
    <property type="match status" value="1"/>
</dbReference>
<proteinExistence type="predicted"/>
<accession>A0A0M0FZP6</accession>
<dbReference type="InterPro" id="IPR036005">
    <property type="entry name" value="Creatinase/aminopeptidase-like"/>
</dbReference>
<dbReference type="AlphaFoldDB" id="A0A0M0FZP6"/>
<feature type="domain" description="Peptidase M24" evidence="1">
    <location>
        <begin position="128"/>
        <end position="315"/>
    </location>
</feature>
<dbReference type="OrthoDB" id="4850044at2"/>
<dbReference type="STRING" id="189381.GCA_900166615_00327"/>
<dbReference type="RefSeq" id="WP_053429654.1">
    <property type="nucleotide sequence ID" value="NZ_JAUKEF010000006.1"/>
</dbReference>
<dbReference type="InterPro" id="IPR050659">
    <property type="entry name" value="Peptidase_M24B"/>
</dbReference>
<keyword evidence="3" id="KW-1185">Reference proteome</keyword>
<evidence type="ECO:0000313" key="3">
    <source>
        <dbReference type="Proteomes" id="UP000037405"/>
    </source>
</evidence>
<reference evidence="3" key="1">
    <citation type="submission" date="2015-07" db="EMBL/GenBank/DDBJ databases">
        <title>Fjat-14235 jcm11544.</title>
        <authorList>
            <person name="Liu B."/>
            <person name="Wang J."/>
            <person name="Zhu Y."/>
            <person name="Liu G."/>
            <person name="Chen Q."/>
            <person name="Chen Z."/>
            <person name="Lan J."/>
            <person name="Che J."/>
            <person name="Ge C."/>
            <person name="Shi H."/>
            <person name="Pan Z."/>
            <person name="Liu X."/>
        </authorList>
    </citation>
    <scope>NUCLEOTIDE SEQUENCE [LARGE SCALE GENOMIC DNA]</scope>
    <source>
        <strain evidence="3">JCM 11544</strain>
    </source>
</reference>
<dbReference type="Pfam" id="PF00557">
    <property type="entry name" value="Peptidase_M24"/>
    <property type="match status" value="1"/>
</dbReference>
<dbReference type="Gene3D" id="3.40.350.10">
    <property type="entry name" value="Creatinase/prolidase N-terminal domain"/>
    <property type="match status" value="1"/>
</dbReference>
<dbReference type="PANTHER" id="PTHR46112:SF2">
    <property type="entry name" value="XAA-PRO AMINOPEPTIDASE P-RELATED"/>
    <property type="match status" value="1"/>
</dbReference>
<dbReference type="InterPro" id="IPR029149">
    <property type="entry name" value="Creatin/AminoP/Spt16_N"/>
</dbReference>
<dbReference type="Gene3D" id="3.90.230.10">
    <property type="entry name" value="Creatinase/methionine aminopeptidase superfamily"/>
    <property type="match status" value="1"/>
</dbReference>
<dbReference type="CDD" id="cd01066">
    <property type="entry name" value="APP_MetAP"/>
    <property type="match status" value="1"/>
</dbReference>
<gene>
    <name evidence="2" type="ORF">AF331_19470</name>
</gene>
<comment type="caution">
    <text evidence="2">The sequence shown here is derived from an EMBL/GenBank/DDBJ whole genome shotgun (WGS) entry which is preliminary data.</text>
</comment>
<name>A0A0M0FZP6_9BACI</name>
<sequence>MNLFQQKVKALRKALAESHTKAVLLIQQKNVSWLTGGRSHVNPATERAVASILLTGEDVTLFVNNIEGKRLIEEEFGSHFDDVREFPWYEPLSLEGYTTDQELEGILQPLRTAVLPDEKEEVKTFGIETGAAIESAAFHLTRGMTEFEVAGLVAKACWERGIEPVVNLVAADRRVFTRRHPLPTDAVIDEYVMLVLCGRRNGRFMSVSRLVHFGSPGGELTRRHEAVATIDARMINATRPGADYAYLFNEMTQAYEDTGFPEEWTFHHQGGLSGFSSREQLLLPGLSAKYVKNDQIYAWNPSIAGVKSEDTILVEDEPKILTFTGDFPVETVQLDGAQQERPAILVRRRL</sequence>
<evidence type="ECO:0000313" key="2">
    <source>
        <dbReference type="EMBL" id="KON83020.1"/>
    </source>
</evidence>
<organism evidence="2 3">
    <name type="scientific">Rossellomorea marisflavi</name>
    <dbReference type="NCBI Taxonomy" id="189381"/>
    <lineage>
        <taxon>Bacteria</taxon>
        <taxon>Bacillati</taxon>
        <taxon>Bacillota</taxon>
        <taxon>Bacilli</taxon>
        <taxon>Bacillales</taxon>
        <taxon>Bacillaceae</taxon>
        <taxon>Rossellomorea</taxon>
    </lineage>
</organism>
<evidence type="ECO:0000259" key="1">
    <source>
        <dbReference type="Pfam" id="PF00557"/>
    </source>
</evidence>
<dbReference type="InterPro" id="IPR000994">
    <property type="entry name" value="Pept_M24"/>
</dbReference>
<dbReference type="SUPFAM" id="SSF55920">
    <property type="entry name" value="Creatinase/aminopeptidase"/>
    <property type="match status" value="1"/>
</dbReference>
<dbReference type="EMBL" id="LGUE01000008">
    <property type="protein sequence ID" value="KON83020.1"/>
    <property type="molecule type" value="Genomic_DNA"/>
</dbReference>
<dbReference type="SUPFAM" id="SSF53092">
    <property type="entry name" value="Creatinase/prolidase N-terminal domain"/>
    <property type="match status" value="1"/>
</dbReference>